<dbReference type="GO" id="GO:0008233">
    <property type="term" value="F:peptidase activity"/>
    <property type="evidence" value="ECO:0007669"/>
    <property type="project" value="UniProtKB-KW"/>
</dbReference>
<protein>
    <submittedName>
        <fullName evidence="3">Protease stability complex PrcB-like protein</fullName>
    </submittedName>
</protein>
<evidence type="ECO:0000256" key="1">
    <source>
        <dbReference type="SAM" id="SignalP"/>
    </source>
</evidence>
<evidence type="ECO:0000259" key="2">
    <source>
        <dbReference type="Pfam" id="PF14343"/>
    </source>
</evidence>
<name>A0A2U1E6L3_9FIRM</name>
<organism evidence="3 4">
    <name type="scientific">Ezakiella coagulans</name>
    <dbReference type="NCBI Taxonomy" id="46507"/>
    <lineage>
        <taxon>Bacteria</taxon>
        <taxon>Bacillati</taxon>
        <taxon>Bacillota</taxon>
        <taxon>Tissierellia</taxon>
        <taxon>Ezakiella</taxon>
    </lineage>
</organism>
<reference evidence="3 4" key="1">
    <citation type="submission" date="2018-04" db="EMBL/GenBank/DDBJ databases">
        <title>Genomic Encyclopedia of Type Strains, Phase IV (KMG-IV): sequencing the most valuable type-strain genomes for metagenomic binning, comparative biology and taxonomic classification.</title>
        <authorList>
            <person name="Goeker M."/>
        </authorList>
    </citation>
    <scope>NUCLEOTIDE SEQUENCE [LARGE SCALE GENOMIC DNA]</scope>
    <source>
        <strain evidence="3 4">DSM 20705</strain>
    </source>
</reference>
<evidence type="ECO:0000313" key="3">
    <source>
        <dbReference type="EMBL" id="PVY95535.1"/>
    </source>
</evidence>
<dbReference type="GO" id="GO:0006508">
    <property type="term" value="P:proteolysis"/>
    <property type="evidence" value="ECO:0007669"/>
    <property type="project" value="UniProtKB-KW"/>
</dbReference>
<keyword evidence="3" id="KW-0645">Protease</keyword>
<dbReference type="AlphaFoldDB" id="A0A2U1E6L3"/>
<sequence>MKKKILPVLLALGIMGTSVPKTAASGDLLKNQINISVEDMVIEFPTVLYKEENYIKLRDLAFVIKDYKEIEIEYKKDEKGKNKIYIKDGKYKPIGDELKGDIDFKGAIIGTENISVGNEDLQMRKVNVKGYNYFRLRDLGKALGLDISWNKESRSVRITKMGEMKDGDIAFRETATEKTEHSPILLVKDAGEGNISITYSVKVNTGGYSLKTKSVKRVGNKIIVTPDLIGPPADAMVTQVISYPTTSIIISKEELPEGYVIEIEGEGDENGMLSDR</sequence>
<keyword evidence="3" id="KW-0378">Hydrolase</keyword>
<dbReference type="Pfam" id="PF14343">
    <property type="entry name" value="PrcB_C"/>
    <property type="match status" value="1"/>
</dbReference>
<dbReference type="InterPro" id="IPR025748">
    <property type="entry name" value="PrcB_C_dom"/>
</dbReference>
<accession>A0A2U1E6L3</accession>
<dbReference type="EMBL" id="QEKV01000001">
    <property type="protein sequence ID" value="PVY95535.1"/>
    <property type="molecule type" value="Genomic_DNA"/>
</dbReference>
<dbReference type="Proteomes" id="UP000245793">
    <property type="component" value="Unassembled WGS sequence"/>
</dbReference>
<feature type="chain" id="PRO_5015440544" evidence="1">
    <location>
        <begin position="24"/>
        <end position="276"/>
    </location>
</feature>
<evidence type="ECO:0000313" key="4">
    <source>
        <dbReference type="Proteomes" id="UP000245793"/>
    </source>
</evidence>
<dbReference type="RefSeq" id="WP_116479473.1">
    <property type="nucleotide sequence ID" value="NZ_QEKV01000001.1"/>
</dbReference>
<feature type="signal peptide" evidence="1">
    <location>
        <begin position="1"/>
        <end position="23"/>
    </location>
</feature>
<comment type="caution">
    <text evidence="3">The sequence shown here is derived from an EMBL/GenBank/DDBJ whole genome shotgun (WGS) entry which is preliminary data.</text>
</comment>
<keyword evidence="4" id="KW-1185">Reference proteome</keyword>
<gene>
    <name evidence="3" type="ORF">C7381_10161</name>
</gene>
<proteinExistence type="predicted"/>
<keyword evidence="1" id="KW-0732">Signal</keyword>
<feature type="domain" description="PrcB C-terminal" evidence="2">
    <location>
        <begin position="204"/>
        <end position="248"/>
    </location>
</feature>